<evidence type="ECO:0000313" key="2">
    <source>
        <dbReference type="Proteomes" id="UP000053923"/>
    </source>
</evidence>
<reference evidence="2" key="1">
    <citation type="submission" date="2015-10" db="EMBL/GenBank/DDBJ databases">
        <authorList>
            <person name="Ju K.-S."/>
            <person name="Doroghazi J.R."/>
            <person name="Metcalf W.W."/>
        </authorList>
    </citation>
    <scope>NUCLEOTIDE SEQUENCE [LARGE SCALE GENOMIC DNA]</scope>
    <source>
        <strain evidence="2">NRRL 3151</strain>
    </source>
</reference>
<gene>
    <name evidence="1" type="ORF">ADL12_21555</name>
</gene>
<dbReference type="AlphaFoldDB" id="A0A0X3ULT5"/>
<accession>A0A0X3ULT5</accession>
<keyword evidence="2" id="KW-1185">Reference proteome</keyword>
<comment type="caution">
    <text evidence="1">The sequence shown here is derived from an EMBL/GenBank/DDBJ whole genome shotgun (WGS) entry which is preliminary data.</text>
</comment>
<protein>
    <submittedName>
        <fullName evidence="1">Uncharacterized protein</fullName>
    </submittedName>
</protein>
<dbReference type="EMBL" id="LLZG01000187">
    <property type="protein sequence ID" value="KUL33553.1"/>
    <property type="molecule type" value="Genomic_DNA"/>
</dbReference>
<sequence>MARLHLMYELPILLLVVCRNRTTATWAAGPFESRFGTWTFQVLRPLVLGPDDLPEIMDASSIAQQPVLATLAAITHSEGEKITDALEALARGMRSLDRDTALYLCRLLEVGLGDTAARETWIRLLTAGVL</sequence>
<evidence type="ECO:0000313" key="1">
    <source>
        <dbReference type="EMBL" id="KUL33553.1"/>
    </source>
</evidence>
<organism evidence="1 2">
    <name type="scientific">Streptomyces regalis</name>
    <dbReference type="NCBI Taxonomy" id="68262"/>
    <lineage>
        <taxon>Bacteria</taxon>
        <taxon>Bacillati</taxon>
        <taxon>Actinomycetota</taxon>
        <taxon>Actinomycetes</taxon>
        <taxon>Kitasatosporales</taxon>
        <taxon>Streptomycetaceae</taxon>
        <taxon>Streptomyces</taxon>
    </lineage>
</organism>
<name>A0A0X3ULT5_9ACTN</name>
<proteinExistence type="predicted"/>
<dbReference type="Proteomes" id="UP000053923">
    <property type="component" value="Unassembled WGS sequence"/>
</dbReference>